<gene>
    <name evidence="6" type="ORF">CA982_10160</name>
</gene>
<comment type="cofactor">
    <cofactor evidence="5">
        <name>Mg(2+)</name>
        <dbReference type="ChEBI" id="CHEBI:18420"/>
    </cofactor>
</comment>
<feature type="binding site" evidence="4">
    <location>
        <position position="57"/>
    </location>
    <ligand>
        <name>substrate</name>
    </ligand>
</feature>
<dbReference type="EMBL" id="NGFO01000009">
    <property type="protein sequence ID" value="OUC79072.1"/>
    <property type="molecule type" value="Genomic_DNA"/>
</dbReference>
<name>A0A243QBN7_9ACTN</name>
<dbReference type="PANTHER" id="PTHR23407:SF1">
    <property type="entry name" value="5-FORMYLTETRAHYDROFOLATE CYCLO-LIGASE"/>
    <property type="match status" value="1"/>
</dbReference>
<dbReference type="Pfam" id="PF01812">
    <property type="entry name" value="5-FTHF_cyc-lig"/>
    <property type="match status" value="1"/>
</dbReference>
<keyword evidence="6" id="KW-0436">Ligase</keyword>
<dbReference type="RefSeq" id="WP_086535206.1">
    <property type="nucleotide sequence ID" value="NZ_NGFO01000009.1"/>
</dbReference>
<dbReference type="GO" id="GO:0030272">
    <property type="term" value="F:5-formyltetrahydrofolate cyclo-ligase activity"/>
    <property type="evidence" value="ECO:0007669"/>
    <property type="project" value="UniProtKB-EC"/>
</dbReference>
<dbReference type="OrthoDB" id="3242798at2"/>
<evidence type="ECO:0000256" key="4">
    <source>
        <dbReference type="PIRSR" id="PIRSR006806-1"/>
    </source>
</evidence>
<keyword evidence="7" id="KW-1185">Reference proteome</keyword>
<dbReference type="Gene3D" id="3.40.50.10420">
    <property type="entry name" value="NagB/RpiA/CoA transferase-like"/>
    <property type="match status" value="1"/>
</dbReference>
<comment type="catalytic activity">
    <reaction evidence="5">
        <text>(6S)-5-formyl-5,6,7,8-tetrahydrofolate + ATP = (6R)-5,10-methenyltetrahydrofolate + ADP + phosphate</text>
        <dbReference type="Rhea" id="RHEA:10488"/>
        <dbReference type="ChEBI" id="CHEBI:30616"/>
        <dbReference type="ChEBI" id="CHEBI:43474"/>
        <dbReference type="ChEBI" id="CHEBI:57455"/>
        <dbReference type="ChEBI" id="CHEBI:57457"/>
        <dbReference type="ChEBI" id="CHEBI:456216"/>
        <dbReference type="EC" id="6.3.3.2"/>
    </reaction>
</comment>
<keyword evidence="5" id="KW-0460">Magnesium</keyword>
<sequence>MPTLKQQLRQEIEERRARRSEAERDRSAAALAEWMYACPFRLEYDVTVAAHVPVGNEPGSNSMLDALVDRGVSVLVPVVPDGGPAPLDWAPYTGPDSLAPGRWDLLEPTTDPVGVTAIRAASVILVPALAIDKSGVRLGRGAGYYDRTLHGLSADLVGVVYDDEVVDSLPSGDHDVPVGWTLTPGDGFRRLT</sequence>
<protein>
    <recommendedName>
        <fullName evidence="5">5-formyltetrahydrofolate cyclo-ligase</fullName>
        <ecNumber evidence="5">6.3.3.2</ecNumber>
    </recommendedName>
</protein>
<reference evidence="6 7" key="1">
    <citation type="submission" date="2017-05" db="EMBL/GenBank/DDBJ databases">
        <title>Biotechnological potential of actinobacteria isolated from South African environments.</title>
        <authorList>
            <person name="Le Roes-Hill M."/>
            <person name="Prins A."/>
            <person name="Durrell K.A."/>
        </authorList>
    </citation>
    <scope>NUCLEOTIDE SEQUENCE [LARGE SCALE GENOMIC DNA]</scope>
    <source>
        <strain evidence="6">BS2</strain>
    </source>
</reference>
<dbReference type="NCBIfam" id="TIGR02727">
    <property type="entry name" value="MTHFS_bact"/>
    <property type="match status" value="1"/>
</dbReference>
<dbReference type="GO" id="GO:0046872">
    <property type="term" value="F:metal ion binding"/>
    <property type="evidence" value="ECO:0007669"/>
    <property type="project" value="UniProtKB-KW"/>
</dbReference>
<keyword evidence="3 4" id="KW-0067">ATP-binding</keyword>
<evidence type="ECO:0000313" key="6">
    <source>
        <dbReference type="EMBL" id="OUC79072.1"/>
    </source>
</evidence>
<feature type="binding site" evidence="4">
    <location>
        <position position="52"/>
    </location>
    <ligand>
        <name>substrate</name>
    </ligand>
</feature>
<comment type="similarity">
    <text evidence="1 5">Belongs to the 5-formyltetrahydrofolate cyclo-ligase family.</text>
</comment>
<organism evidence="6 7">
    <name type="scientific">Gordonia lacunae</name>
    <dbReference type="NCBI Taxonomy" id="417102"/>
    <lineage>
        <taxon>Bacteria</taxon>
        <taxon>Bacillati</taxon>
        <taxon>Actinomycetota</taxon>
        <taxon>Actinomycetes</taxon>
        <taxon>Mycobacteriales</taxon>
        <taxon>Gordoniaceae</taxon>
        <taxon>Gordonia</taxon>
    </lineage>
</organism>
<dbReference type="STRING" id="417102.CA982_10160"/>
<evidence type="ECO:0000256" key="1">
    <source>
        <dbReference type="ARBA" id="ARBA00010638"/>
    </source>
</evidence>
<dbReference type="GO" id="GO:0009396">
    <property type="term" value="P:folic acid-containing compound biosynthetic process"/>
    <property type="evidence" value="ECO:0007669"/>
    <property type="project" value="TreeGrafter"/>
</dbReference>
<dbReference type="InterPro" id="IPR024185">
    <property type="entry name" value="FTHF_cligase-like_sf"/>
</dbReference>
<comment type="caution">
    <text evidence="6">The sequence shown here is derived from an EMBL/GenBank/DDBJ whole genome shotgun (WGS) entry which is preliminary data.</text>
</comment>
<keyword evidence="2 4" id="KW-0547">Nucleotide-binding</keyword>
<dbReference type="AlphaFoldDB" id="A0A243QBN7"/>
<feature type="binding site" evidence="4">
    <location>
        <begin position="137"/>
        <end position="145"/>
    </location>
    <ligand>
        <name>ATP</name>
        <dbReference type="ChEBI" id="CHEBI:30616"/>
    </ligand>
</feature>
<dbReference type="GO" id="GO:0035999">
    <property type="term" value="P:tetrahydrofolate interconversion"/>
    <property type="evidence" value="ECO:0007669"/>
    <property type="project" value="TreeGrafter"/>
</dbReference>
<accession>A0A243QBN7</accession>
<dbReference type="GO" id="GO:0005524">
    <property type="term" value="F:ATP binding"/>
    <property type="evidence" value="ECO:0007669"/>
    <property type="project" value="UniProtKB-KW"/>
</dbReference>
<keyword evidence="5" id="KW-0479">Metal-binding</keyword>
<dbReference type="Proteomes" id="UP000194632">
    <property type="component" value="Unassembled WGS sequence"/>
</dbReference>
<dbReference type="EC" id="6.3.3.2" evidence="5"/>
<feature type="binding site" evidence="4">
    <location>
        <begin position="5"/>
        <end position="9"/>
    </location>
    <ligand>
        <name>ATP</name>
        <dbReference type="ChEBI" id="CHEBI:30616"/>
    </ligand>
</feature>
<proteinExistence type="inferred from homology"/>
<evidence type="ECO:0000313" key="7">
    <source>
        <dbReference type="Proteomes" id="UP000194632"/>
    </source>
</evidence>
<dbReference type="InterPro" id="IPR002698">
    <property type="entry name" value="FTHF_cligase"/>
</dbReference>
<dbReference type="PIRSF" id="PIRSF006806">
    <property type="entry name" value="FTHF_cligase"/>
    <property type="match status" value="1"/>
</dbReference>
<dbReference type="InterPro" id="IPR037171">
    <property type="entry name" value="NagB/RpiA_transferase-like"/>
</dbReference>
<dbReference type="SUPFAM" id="SSF100950">
    <property type="entry name" value="NagB/RpiA/CoA transferase-like"/>
    <property type="match status" value="1"/>
</dbReference>
<evidence type="ECO:0000256" key="3">
    <source>
        <dbReference type="ARBA" id="ARBA00022840"/>
    </source>
</evidence>
<evidence type="ECO:0000256" key="5">
    <source>
        <dbReference type="RuleBase" id="RU361279"/>
    </source>
</evidence>
<evidence type="ECO:0000256" key="2">
    <source>
        <dbReference type="ARBA" id="ARBA00022741"/>
    </source>
</evidence>
<dbReference type="PANTHER" id="PTHR23407">
    <property type="entry name" value="ATPASE INHIBITOR/5-FORMYLTETRAHYDROFOLATE CYCLO-LIGASE"/>
    <property type="match status" value="1"/>
</dbReference>